<keyword evidence="6" id="KW-0689">Ribosomal protein</keyword>
<dbReference type="PANTHER" id="PTHR43420">
    <property type="entry name" value="ACETYLTRANSFERASE"/>
    <property type="match status" value="1"/>
</dbReference>
<dbReference type="GO" id="GO:0005840">
    <property type="term" value="C:ribosome"/>
    <property type="evidence" value="ECO:0007669"/>
    <property type="project" value="UniProtKB-KW"/>
</dbReference>
<organism evidence="6 7">
    <name type="scientific">Secundilactobacillus angelensis</name>
    <dbReference type="NCBI Taxonomy" id="2722706"/>
    <lineage>
        <taxon>Bacteria</taxon>
        <taxon>Bacillati</taxon>
        <taxon>Bacillota</taxon>
        <taxon>Bacilli</taxon>
        <taxon>Lactobacillales</taxon>
        <taxon>Lactobacillaceae</taxon>
        <taxon>Secundilactobacillus</taxon>
    </lineage>
</organism>
<keyword evidence="6" id="KW-0687">Ribonucleoprotein</keyword>
<dbReference type="PROSITE" id="PS51186">
    <property type="entry name" value="GNAT"/>
    <property type="match status" value="1"/>
</dbReference>
<dbReference type="InterPro" id="IPR016181">
    <property type="entry name" value="Acyl_CoA_acyltransferase"/>
</dbReference>
<dbReference type="InterPro" id="IPR050680">
    <property type="entry name" value="YpeA/RimI_acetyltransf"/>
</dbReference>
<protein>
    <submittedName>
        <fullName evidence="6">Ribosomal protein S18-alanine N-acetyltransferase</fullName>
    </submittedName>
</protein>
<comment type="similarity">
    <text evidence="1">Belongs to the acetyltransferase family. RimI subfamily.</text>
</comment>
<keyword evidence="7" id="KW-1185">Reference proteome</keyword>
<dbReference type="Gene3D" id="3.40.630.30">
    <property type="match status" value="1"/>
</dbReference>
<dbReference type="PANTHER" id="PTHR43420:SF44">
    <property type="entry name" value="ACETYLTRANSFERASE YPEA"/>
    <property type="match status" value="1"/>
</dbReference>
<dbReference type="InterPro" id="IPR000182">
    <property type="entry name" value="GNAT_dom"/>
</dbReference>
<accession>A0ABX1KZC7</accession>
<proteinExistence type="inferred from homology"/>
<dbReference type="Pfam" id="PF00583">
    <property type="entry name" value="Acetyltransf_1"/>
    <property type="match status" value="1"/>
</dbReference>
<reference evidence="6 7" key="1">
    <citation type="submission" date="2020-04" db="EMBL/GenBank/DDBJ databases">
        <title>A novel species of genus Lactobacillus that was isolated from fermented food Zha-chili.</title>
        <authorList>
            <person name="Zhang Z."/>
        </authorList>
    </citation>
    <scope>NUCLEOTIDE SEQUENCE [LARGE SCALE GENOMIC DNA]</scope>
    <source>
        <strain evidence="7">HBUAS51383</strain>
    </source>
</reference>
<evidence type="ECO:0000256" key="1">
    <source>
        <dbReference type="ARBA" id="ARBA00005395"/>
    </source>
</evidence>
<comment type="caution">
    <text evidence="6">The sequence shown here is derived from an EMBL/GenBank/DDBJ whole genome shotgun (WGS) entry which is preliminary data.</text>
</comment>
<dbReference type="CDD" id="cd04301">
    <property type="entry name" value="NAT_SF"/>
    <property type="match status" value="1"/>
</dbReference>
<evidence type="ECO:0000256" key="2">
    <source>
        <dbReference type="ARBA" id="ARBA00022490"/>
    </source>
</evidence>
<keyword evidence="3" id="KW-0808">Transferase</keyword>
<evidence type="ECO:0000259" key="5">
    <source>
        <dbReference type="PROSITE" id="PS51186"/>
    </source>
</evidence>
<evidence type="ECO:0000256" key="3">
    <source>
        <dbReference type="ARBA" id="ARBA00022679"/>
    </source>
</evidence>
<dbReference type="SUPFAM" id="SSF55729">
    <property type="entry name" value="Acyl-CoA N-acyltransferases (Nat)"/>
    <property type="match status" value="1"/>
</dbReference>
<dbReference type="InterPro" id="IPR006464">
    <property type="entry name" value="AcTrfase_RimI/Ard1"/>
</dbReference>
<evidence type="ECO:0000313" key="6">
    <source>
        <dbReference type="EMBL" id="NLR18510.1"/>
    </source>
</evidence>
<gene>
    <name evidence="6" type="primary">rimI</name>
    <name evidence="6" type="ORF">HC026_06175</name>
</gene>
<dbReference type="EMBL" id="JAAXLJ010000008">
    <property type="protein sequence ID" value="NLR18510.1"/>
    <property type="molecule type" value="Genomic_DNA"/>
</dbReference>
<keyword evidence="4" id="KW-0012">Acyltransferase</keyword>
<evidence type="ECO:0000256" key="4">
    <source>
        <dbReference type="ARBA" id="ARBA00023315"/>
    </source>
</evidence>
<dbReference type="Proteomes" id="UP000763447">
    <property type="component" value="Unassembled WGS sequence"/>
</dbReference>
<name>A0ABX1KZC7_9LACO</name>
<dbReference type="NCBIfam" id="TIGR01575">
    <property type="entry name" value="rimI"/>
    <property type="match status" value="1"/>
</dbReference>
<sequence length="157" mass="17300">MQNLKVRIVSKSELGPLVKACARIAERAYSTGTAWTMADFQADMSAAHRLYTVIYEGDRLIGYVGAIKVLDQVDITGVAVDPAHQREGRAMSLLHTLISSLPTDTQVFLEVRESNVAARHLYQRAGFVAVNVRKAYYTNPDEDAILMKLSVSDAKGE</sequence>
<evidence type="ECO:0000313" key="7">
    <source>
        <dbReference type="Proteomes" id="UP000763447"/>
    </source>
</evidence>
<feature type="domain" description="N-acetyltransferase" evidence="5">
    <location>
        <begin position="6"/>
        <end position="152"/>
    </location>
</feature>
<dbReference type="RefSeq" id="WP_168925127.1">
    <property type="nucleotide sequence ID" value="NZ_JAAXLJ010000008.1"/>
</dbReference>
<keyword evidence="2" id="KW-0963">Cytoplasm</keyword>